<accession>A0ABU3NJY2</accession>
<evidence type="ECO:0000313" key="2">
    <source>
        <dbReference type="EMBL" id="MDT8897164.1"/>
    </source>
</evidence>
<keyword evidence="3" id="KW-1185">Reference proteome</keyword>
<dbReference type="Pfam" id="PF14256">
    <property type="entry name" value="YwiC"/>
    <property type="match status" value="1"/>
</dbReference>
<evidence type="ECO:0000256" key="1">
    <source>
        <dbReference type="SAM" id="Phobius"/>
    </source>
</evidence>
<dbReference type="EMBL" id="JAUHMF010000001">
    <property type="protein sequence ID" value="MDT8897164.1"/>
    <property type="molecule type" value="Genomic_DNA"/>
</dbReference>
<evidence type="ECO:0000313" key="3">
    <source>
        <dbReference type="Proteomes" id="UP001254165"/>
    </source>
</evidence>
<keyword evidence="1" id="KW-0472">Membrane</keyword>
<name>A0ABU3NJY2_9CHLR</name>
<feature type="transmembrane region" description="Helical" evidence="1">
    <location>
        <begin position="50"/>
        <end position="69"/>
    </location>
</feature>
<comment type="caution">
    <text evidence="2">The sequence shown here is derived from an EMBL/GenBank/DDBJ whole genome shotgun (WGS) entry which is preliminary data.</text>
</comment>
<keyword evidence="1" id="KW-1133">Transmembrane helix</keyword>
<protein>
    <submittedName>
        <fullName evidence="2">YwiC-like family protein</fullName>
    </submittedName>
</protein>
<feature type="transmembrane region" description="Helical" evidence="1">
    <location>
        <begin position="261"/>
        <end position="279"/>
    </location>
</feature>
<gene>
    <name evidence="2" type="ORF">QYE77_02715</name>
</gene>
<feature type="transmembrane region" description="Helical" evidence="1">
    <location>
        <begin position="139"/>
        <end position="157"/>
    </location>
</feature>
<reference evidence="2 3" key="1">
    <citation type="submission" date="2023-07" db="EMBL/GenBank/DDBJ databases">
        <title>Novel species of Thermanaerothrix with wide hydrolytic capabilities.</title>
        <authorList>
            <person name="Zayulina K.S."/>
            <person name="Podosokorskaya O.A."/>
            <person name="Elcheninov A.G."/>
        </authorList>
    </citation>
    <scope>NUCLEOTIDE SEQUENCE [LARGE SCALE GENOMIC DNA]</scope>
    <source>
        <strain evidence="2 3">4228-RoL</strain>
    </source>
</reference>
<dbReference type="RefSeq" id="WP_315623814.1">
    <property type="nucleotide sequence ID" value="NZ_JAUHMF010000001.1"/>
</dbReference>
<feature type="transmembrane region" description="Helical" evidence="1">
    <location>
        <begin position="81"/>
        <end position="104"/>
    </location>
</feature>
<feature type="transmembrane region" description="Helical" evidence="1">
    <location>
        <begin position="110"/>
        <end position="127"/>
    </location>
</feature>
<feature type="transmembrane region" description="Helical" evidence="1">
    <location>
        <begin position="207"/>
        <end position="226"/>
    </location>
</feature>
<organism evidence="2 3">
    <name type="scientific">Thermanaerothrix solaris</name>
    <dbReference type="NCBI Taxonomy" id="3058434"/>
    <lineage>
        <taxon>Bacteria</taxon>
        <taxon>Bacillati</taxon>
        <taxon>Chloroflexota</taxon>
        <taxon>Anaerolineae</taxon>
        <taxon>Anaerolineales</taxon>
        <taxon>Anaerolineaceae</taxon>
        <taxon>Thermanaerothrix</taxon>
    </lineage>
</organism>
<proteinExistence type="predicted"/>
<keyword evidence="1" id="KW-0812">Transmembrane</keyword>
<sequence length="281" mass="30967">MMTSKPQSLSMWMRRDLALPQEHGAWVFLLSPLAIGLATANRPPSTNSVVLLITALVAFLFRHPLTLVIKSLSGRRSRADLFGAILWACSYGLLGLVGLGFLLAQGFKELLWLTLPALPILAIYLYLVSRRAERHQPILDFAVAVVLGLGAPAAYWVTEGTYSSTGWTLWGLCSLHALTSIAHAFMRLGQRRWQSLPPLSTQIRTALPALGFNLLAVSITGFFSAISLLPSWLPLAYALQLFESAWGFWNPALGQKPTQIGLRQLIVSALFTLLFIALWRT</sequence>
<feature type="transmembrane region" description="Helical" evidence="1">
    <location>
        <begin position="169"/>
        <end position="186"/>
    </location>
</feature>
<dbReference type="Proteomes" id="UP001254165">
    <property type="component" value="Unassembled WGS sequence"/>
</dbReference>
<dbReference type="InterPro" id="IPR025576">
    <property type="entry name" value="YwiC"/>
</dbReference>